<dbReference type="EMBL" id="CAJEWN010001036">
    <property type="protein sequence ID" value="CAD2193519.1"/>
    <property type="molecule type" value="Genomic_DNA"/>
</dbReference>
<evidence type="ECO:0000313" key="2">
    <source>
        <dbReference type="EMBL" id="CAD2193519.1"/>
    </source>
</evidence>
<name>A0A6V7VG65_MELEN</name>
<evidence type="ECO:0000313" key="1">
    <source>
        <dbReference type="EMBL" id="CAD2173181.1"/>
    </source>
</evidence>
<proteinExistence type="predicted"/>
<organism evidence="1 3">
    <name type="scientific">Meloidogyne enterolobii</name>
    <name type="common">Root-knot nematode worm</name>
    <name type="synonym">Meloidogyne mayaguensis</name>
    <dbReference type="NCBI Taxonomy" id="390850"/>
    <lineage>
        <taxon>Eukaryota</taxon>
        <taxon>Metazoa</taxon>
        <taxon>Ecdysozoa</taxon>
        <taxon>Nematoda</taxon>
        <taxon>Chromadorea</taxon>
        <taxon>Rhabditida</taxon>
        <taxon>Tylenchina</taxon>
        <taxon>Tylenchomorpha</taxon>
        <taxon>Tylenchoidea</taxon>
        <taxon>Meloidogynidae</taxon>
        <taxon>Meloidogyninae</taxon>
        <taxon>Meloidogyne</taxon>
    </lineage>
</organism>
<sequence>MKNIVNYRYKLLTSQHQIFIKSAFNTLIINKLSTKNSCRQKARGFS</sequence>
<reference evidence="1 3" key="1">
    <citation type="submission" date="2020-08" db="EMBL/GenBank/DDBJ databases">
        <authorList>
            <person name="Koutsovoulos G."/>
            <person name="Danchin GJ E."/>
        </authorList>
    </citation>
    <scope>NUCLEOTIDE SEQUENCE [LARGE SCALE GENOMIC DNA]</scope>
</reference>
<comment type="caution">
    <text evidence="1">The sequence shown here is derived from an EMBL/GenBank/DDBJ whole genome shotgun (WGS) entry which is preliminary data.</text>
</comment>
<protein>
    <submittedName>
        <fullName evidence="1">Uncharacterized protein</fullName>
    </submittedName>
</protein>
<dbReference type="Proteomes" id="UP000580250">
    <property type="component" value="Unassembled WGS sequence"/>
</dbReference>
<evidence type="ECO:0000313" key="3">
    <source>
        <dbReference type="Proteomes" id="UP000580250"/>
    </source>
</evidence>
<dbReference type="EMBL" id="CAJEWN010000213">
    <property type="protein sequence ID" value="CAD2173181.1"/>
    <property type="molecule type" value="Genomic_DNA"/>
</dbReference>
<gene>
    <name evidence="1" type="ORF">MENT_LOCUS24774</name>
    <name evidence="2" type="ORF">MENT_LOCUS46477</name>
</gene>
<dbReference type="AlphaFoldDB" id="A0A6V7VG65"/>
<accession>A0A6V7VG65</accession>